<dbReference type="EMBL" id="JAUUTY010000002">
    <property type="protein sequence ID" value="KAK1687036.1"/>
    <property type="molecule type" value="Genomic_DNA"/>
</dbReference>
<comment type="caution">
    <text evidence="2">The sequence shown here is derived from an EMBL/GenBank/DDBJ whole genome shotgun (WGS) entry which is preliminary data.</text>
</comment>
<evidence type="ECO:0000313" key="3">
    <source>
        <dbReference type="Proteomes" id="UP001231189"/>
    </source>
</evidence>
<dbReference type="InterPro" id="IPR012337">
    <property type="entry name" value="RNaseH-like_sf"/>
</dbReference>
<reference evidence="2" key="1">
    <citation type="submission" date="2023-07" db="EMBL/GenBank/DDBJ databases">
        <title>A chromosome-level genome assembly of Lolium multiflorum.</title>
        <authorList>
            <person name="Chen Y."/>
            <person name="Copetti D."/>
            <person name="Kolliker R."/>
            <person name="Studer B."/>
        </authorList>
    </citation>
    <scope>NUCLEOTIDE SEQUENCE</scope>
    <source>
        <strain evidence="2">02402/16</strain>
        <tissue evidence="2">Leaf</tissue>
    </source>
</reference>
<dbReference type="GO" id="GO:0015074">
    <property type="term" value="P:DNA integration"/>
    <property type="evidence" value="ECO:0007669"/>
    <property type="project" value="InterPro"/>
</dbReference>
<dbReference type="InterPro" id="IPR050951">
    <property type="entry name" value="Retrovirus_Pol_polyprotein"/>
</dbReference>
<name>A0AAD8TR63_LOLMU</name>
<protein>
    <recommendedName>
        <fullName evidence="1">Integrase catalytic domain-containing protein</fullName>
    </recommendedName>
</protein>
<accession>A0AAD8TR63</accession>
<evidence type="ECO:0000313" key="2">
    <source>
        <dbReference type="EMBL" id="KAK1687036.1"/>
    </source>
</evidence>
<dbReference type="PANTHER" id="PTHR37984:SF5">
    <property type="entry name" value="PROTEIN NYNRIN-LIKE"/>
    <property type="match status" value="1"/>
</dbReference>
<dbReference type="InterPro" id="IPR001584">
    <property type="entry name" value="Integrase_cat-core"/>
</dbReference>
<gene>
    <name evidence="2" type="ORF">QYE76_047884</name>
</gene>
<dbReference type="GO" id="GO:0003676">
    <property type="term" value="F:nucleic acid binding"/>
    <property type="evidence" value="ECO:0007669"/>
    <property type="project" value="InterPro"/>
</dbReference>
<organism evidence="2 3">
    <name type="scientific">Lolium multiflorum</name>
    <name type="common">Italian ryegrass</name>
    <name type="synonym">Lolium perenne subsp. multiflorum</name>
    <dbReference type="NCBI Taxonomy" id="4521"/>
    <lineage>
        <taxon>Eukaryota</taxon>
        <taxon>Viridiplantae</taxon>
        <taxon>Streptophyta</taxon>
        <taxon>Embryophyta</taxon>
        <taxon>Tracheophyta</taxon>
        <taxon>Spermatophyta</taxon>
        <taxon>Magnoliopsida</taxon>
        <taxon>Liliopsida</taxon>
        <taxon>Poales</taxon>
        <taxon>Poaceae</taxon>
        <taxon>BOP clade</taxon>
        <taxon>Pooideae</taxon>
        <taxon>Poodae</taxon>
        <taxon>Poeae</taxon>
        <taxon>Poeae Chloroplast Group 2 (Poeae type)</taxon>
        <taxon>Loliodinae</taxon>
        <taxon>Loliinae</taxon>
        <taxon>Lolium</taxon>
    </lineage>
</organism>
<dbReference type="AlphaFoldDB" id="A0AAD8TR63"/>
<feature type="domain" description="Integrase catalytic" evidence="1">
    <location>
        <begin position="1"/>
        <end position="58"/>
    </location>
</feature>
<dbReference type="Gene3D" id="3.30.420.10">
    <property type="entry name" value="Ribonuclease H-like superfamily/Ribonuclease H"/>
    <property type="match status" value="1"/>
</dbReference>
<proteinExistence type="predicted"/>
<dbReference type="InterPro" id="IPR036397">
    <property type="entry name" value="RNaseH_sf"/>
</dbReference>
<dbReference type="PANTHER" id="PTHR37984">
    <property type="entry name" value="PROTEIN CBG26694"/>
    <property type="match status" value="1"/>
</dbReference>
<keyword evidence="3" id="KW-1185">Reference proteome</keyword>
<dbReference type="Pfam" id="PF00665">
    <property type="entry name" value="rve"/>
    <property type="match status" value="1"/>
</dbReference>
<dbReference type="PROSITE" id="PS50994">
    <property type="entry name" value="INTEGRASE"/>
    <property type="match status" value="1"/>
</dbReference>
<evidence type="ECO:0000259" key="1">
    <source>
        <dbReference type="PROSITE" id="PS50994"/>
    </source>
</evidence>
<sequence length="191" mass="20701">MVDKFTKWIETKPTKKLDGSTAVTFLKDIIRRYGYPHSIITDNGTNFAPKEFKAYCTENSTAGVLGSIAVVVFAFGVDGHSVCSSVAYAGLSPASTCTHTVRTAALRSHGHGQKNACVCVMGIGEEERTMAVVLFQMRGRKEEQKERPTVWAPERMTISSAVRVLLAKRSTSCCAVNVGGFFVGRAVVFAI</sequence>
<dbReference type="Proteomes" id="UP001231189">
    <property type="component" value="Unassembled WGS sequence"/>
</dbReference>
<dbReference type="SUPFAM" id="SSF53098">
    <property type="entry name" value="Ribonuclease H-like"/>
    <property type="match status" value="1"/>
</dbReference>